<feature type="signal peptide" evidence="5">
    <location>
        <begin position="1"/>
        <end position="32"/>
    </location>
</feature>
<dbReference type="Gene3D" id="3.60.21.10">
    <property type="match status" value="1"/>
</dbReference>
<sequence length="468" mass="53046">MKRHKTTITNLLCSSMMRALLLLLMTLSGSSSLALFDEGSGRTSHYMRRLSAGIDLPYTDPLVEAPPGENAPQQVHITQGDILGKAVIVSWITDQPSAPKVWYGIKQGDYHWVKEGRTSQYSFYNYTSGFIHRVTLDSLQYNTKYYYKIGEVTVREFWFTTPPGIGPDIAYTFGLIGDLGQSYDSVTTLEHYAQSSGKCLLYVGDLSYADNYPFYYQVRWDTWSRLIESSAAYQPWIWTSGNHEIEFLPEVGETKIFKSFKARFPTPYKASNSTSQLWYSIKRGSAHIIVLASYSSYGIFSPQWTWLQTELSTVDRNVTPWLIVLLHCPWYNSNAASYMAGESMRVVFEQMVVTSQVDVVFAGHVHAYERTFPVSNILYNITNGLCIPELNPAAPTYIVIGDGGNNEGPSSTFTEPQPNYSAYREASFGHGLFDIKNRTHAIWTWHRNQDGEPVVADSVILYNKVWYA</sequence>
<evidence type="ECO:0000259" key="6">
    <source>
        <dbReference type="Pfam" id="PF00149"/>
    </source>
</evidence>
<keyword evidence="10" id="KW-1185">Reference proteome</keyword>
<dbReference type="InterPro" id="IPR008963">
    <property type="entry name" value="Purple_acid_Pase-like_N"/>
</dbReference>
<dbReference type="SUPFAM" id="SSF49363">
    <property type="entry name" value="Purple acid phosphatase, N-terminal domain"/>
    <property type="match status" value="1"/>
</dbReference>
<evidence type="ECO:0000256" key="1">
    <source>
        <dbReference type="ARBA" id="ARBA00008723"/>
    </source>
</evidence>
<dbReference type="InterPro" id="IPR015914">
    <property type="entry name" value="PAPs_N"/>
</dbReference>
<organism evidence="9 10">
    <name type="scientific">Sphagnum troendelagicum</name>
    <dbReference type="NCBI Taxonomy" id="128251"/>
    <lineage>
        <taxon>Eukaryota</taxon>
        <taxon>Viridiplantae</taxon>
        <taxon>Streptophyta</taxon>
        <taxon>Embryophyta</taxon>
        <taxon>Bryophyta</taxon>
        <taxon>Sphagnophytina</taxon>
        <taxon>Sphagnopsida</taxon>
        <taxon>Sphagnales</taxon>
        <taxon>Sphagnaceae</taxon>
        <taxon>Sphagnum</taxon>
    </lineage>
</organism>
<keyword evidence="4" id="KW-0325">Glycoprotein</keyword>
<evidence type="ECO:0000259" key="7">
    <source>
        <dbReference type="Pfam" id="PF14008"/>
    </source>
</evidence>
<dbReference type="Pfam" id="PF16656">
    <property type="entry name" value="Pur_ac_phosph_N"/>
    <property type="match status" value="1"/>
</dbReference>
<feature type="domain" description="Calcineurin-like phosphoesterase" evidence="6">
    <location>
        <begin position="172"/>
        <end position="368"/>
    </location>
</feature>
<evidence type="ECO:0000313" key="10">
    <source>
        <dbReference type="Proteomes" id="UP001497512"/>
    </source>
</evidence>
<comment type="similarity">
    <text evidence="1 5">Belongs to the metallophosphoesterase superfamily. Purple acid phosphatase family.</text>
</comment>
<proteinExistence type="inferred from homology"/>
<reference evidence="9" key="1">
    <citation type="submission" date="2024-02" db="EMBL/GenBank/DDBJ databases">
        <authorList>
            <consortium name="ELIXIR-Norway"/>
            <consortium name="Elixir Norway"/>
        </authorList>
    </citation>
    <scope>NUCLEOTIDE SEQUENCE</scope>
</reference>
<dbReference type="Pfam" id="PF14008">
    <property type="entry name" value="Metallophos_C"/>
    <property type="match status" value="1"/>
</dbReference>
<dbReference type="Proteomes" id="UP001497512">
    <property type="component" value="Chromosome 4"/>
</dbReference>
<evidence type="ECO:0000256" key="2">
    <source>
        <dbReference type="ARBA" id="ARBA00022729"/>
    </source>
</evidence>
<feature type="domain" description="Purple acid phosphatase C-terminal" evidence="7">
    <location>
        <begin position="394"/>
        <end position="456"/>
    </location>
</feature>
<feature type="domain" description="Purple acid phosphatase N-terminal" evidence="8">
    <location>
        <begin position="72"/>
        <end position="161"/>
    </location>
</feature>
<feature type="chain" id="PRO_5044963857" description="Purple acid phosphatase" evidence="5">
    <location>
        <begin position="33"/>
        <end position="468"/>
    </location>
</feature>
<evidence type="ECO:0000256" key="4">
    <source>
        <dbReference type="ARBA" id="ARBA00023180"/>
    </source>
</evidence>
<dbReference type="InterPro" id="IPR041792">
    <property type="entry name" value="MPP_PAP"/>
</dbReference>
<evidence type="ECO:0000256" key="3">
    <source>
        <dbReference type="ARBA" id="ARBA00022801"/>
    </source>
</evidence>
<gene>
    <name evidence="9" type="ORF">CSSPTR1EN2_LOCUS16343</name>
</gene>
<keyword evidence="2 5" id="KW-0732">Signal</keyword>
<dbReference type="SUPFAM" id="SSF56300">
    <property type="entry name" value="Metallo-dependent phosphatases"/>
    <property type="match status" value="1"/>
</dbReference>
<evidence type="ECO:0000313" key="9">
    <source>
        <dbReference type="EMBL" id="CAK9222724.1"/>
    </source>
</evidence>
<dbReference type="Gene3D" id="2.60.40.380">
    <property type="entry name" value="Purple acid phosphatase-like, N-terminal"/>
    <property type="match status" value="1"/>
</dbReference>
<dbReference type="PANTHER" id="PTHR22953:SF86">
    <property type="entry name" value="PURPLE ACID PHOSPHATASE 10"/>
    <property type="match status" value="1"/>
</dbReference>
<keyword evidence="3 5" id="KW-0378">Hydrolase</keyword>
<dbReference type="EMBL" id="OZ019896">
    <property type="protein sequence ID" value="CAK9222724.1"/>
    <property type="molecule type" value="Genomic_DNA"/>
</dbReference>
<dbReference type="InterPro" id="IPR004843">
    <property type="entry name" value="Calcineurin-like_PHP"/>
</dbReference>
<comment type="catalytic activity">
    <reaction evidence="5">
        <text>a phosphate monoester + H2O = an alcohol + phosphate</text>
        <dbReference type="Rhea" id="RHEA:15017"/>
        <dbReference type="ChEBI" id="CHEBI:15377"/>
        <dbReference type="ChEBI" id="CHEBI:30879"/>
        <dbReference type="ChEBI" id="CHEBI:43474"/>
        <dbReference type="ChEBI" id="CHEBI:67140"/>
        <dbReference type="EC" id="3.1.3.2"/>
    </reaction>
</comment>
<name>A0ABP0UIN2_9BRYO</name>
<dbReference type="PANTHER" id="PTHR22953">
    <property type="entry name" value="ACID PHOSPHATASE RELATED"/>
    <property type="match status" value="1"/>
</dbReference>
<protein>
    <recommendedName>
        <fullName evidence="5">Purple acid phosphatase</fullName>
        <ecNumber evidence="5">3.1.3.2</ecNumber>
    </recommendedName>
</protein>
<dbReference type="InterPro" id="IPR039331">
    <property type="entry name" value="PAPs-like"/>
</dbReference>
<dbReference type="CDD" id="cd00839">
    <property type="entry name" value="MPP_PAPs"/>
    <property type="match status" value="1"/>
</dbReference>
<dbReference type="InterPro" id="IPR029052">
    <property type="entry name" value="Metallo-depent_PP-like"/>
</dbReference>
<dbReference type="EC" id="3.1.3.2" evidence="5"/>
<dbReference type="InterPro" id="IPR025733">
    <property type="entry name" value="PAPs_C"/>
</dbReference>
<accession>A0ABP0UIN2</accession>
<dbReference type="Pfam" id="PF00149">
    <property type="entry name" value="Metallophos"/>
    <property type="match status" value="1"/>
</dbReference>
<evidence type="ECO:0000256" key="5">
    <source>
        <dbReference type="RuleBase" id="RU361203"/>
    </source>
</evidence>
<evidence type="ECO:0000259" key="8">
    <source>
        <dbReference type="Pfam" id="PF16656"/>
    </source>
</evidence>